<dbReference type="AlphaFoldDB" id="A0A9Q9C393"/>
<proteinExistence type="predicted"/>
<evidence type="ECO:0000313" key="1">
    <source>
        <dbReference type="EMBL" id="UTX43334.1"/>
    </source>
</evidence>
<dbReference type="EMBL" id="CP119067">
    <property type="protein sequence ID" value="WEL38796.1"/>
    <property type="molecule type" value="Genomic_DNA"/>
</dbReference>
<gene>
    <name evidence="1" type="ORF">GPU96_06g10810</name>
    <name evidence="2" type="ORF">PFJ87_06g00620</name>
</gene>
<accession>A0A9Q9C393</accession>
<evidence type="ECO:0000313" key="2">
    <source>
        <dbReference type="EMBL" id="WEL38796.1"/>
    </source>
</evidence>
<dbReference type="Proteomes" id="UP001059546">
    <property type="component" value="Chromosome VI"/>
</dbReference>
<protein>
    <submittedName>
        <fullName evidence="1">Uncharacterized protein</fullName>
    </submittedName>
</protein>
<evidence type="ECO:0000313" key="3">
    <source>
        <dbReference type="Proteomes" id="UP001059546"/>
    </source>
</evidence>
<dbReference type="EMBL" id="CP075152">
    <property type="protein sequence ID" value="UTX43334.1"/>
    <property type="molecule type" value="Genomic_DNA"/>
</dbReference>
<sequence length="122" mass="14167">MNPGRFSALGAYLICTIAGTPVSQELIVGTEVDMPSEAAVMDLEKVVLKLDRLIWKLLKVGKSRSESRKNEMEAHAGRMFGVPIKTEKQWKKLAEKIRRKERERDMKHWKQHLIHNGTWHQY</sequence>
<organism evidence="1 3">
    <name type="scientific">Encephalitozoon hellem</name>
    <name type="common">Microsporidian parasite</name>
    <dbReference type="NCBI Taxonomy" id="27973"/>
    <lineage>
        <taxon>Eukaryota</taxon>
        <taxon>Fungi</taxon>
        <taxon>Fungi incertae sedis</taxon>
        <taxon>Microsporidia</taxon>
        <taxon>Unikaryonidae</taxon>
        <taxon>Encephalitozoon</taxon>
    </lineage>
</organism>
<reference evidence="1" key="1">
    <citation type="submission" date="2022-08" db="EMBL/GenBank/DDBJ databases">
        <title>Encephalitozoon hellem ATCC 50604 Complete Genome.</title>
        <authorList>
            <person name="Mascarenhas dos Santos A.C."/>
            <person name="Julian A.T."/>
            <person name="Pombert J.-F."/>
        </authorList>
    </citation>
    <scope>NUCLEOTIDE SEQUENCE</scope>
    <source>
        <strain evidence="1">ATCC 50604</strain>
    </source>
</reference>
<keyword evidence="4" id="KW-1185">Reference proteome</keyword>
<evidence type="ECO:0000313" key="4">
    <source>
        <dbReference type="Proteomes" id="UP001217963"/>
    </source>
</evidence>
<name>A0A9Q9C393_ENCHE</name>
<dbReference type="OrthoDB" id="10415858at2759"/>
<dbReference type="Proteomes" id="UP001217963">
    <property type="component" value="Chromosome VI"/>
</dbReference>
<reference evidence="2 4" key="2">
    <citation type="submission" date="2023-02" db="EMBL/GenBank/DDBJ databases">
        <title>Encephalitozoon hellem ATCC 50451 complete genome.</title>
        <authorList>
            <person name="Mascarenhas dos Santos A.C."/>
            <person name="Julian A.T."/>
            <person name="Pombert J.-F."/>
        </authorList>
    </citation>
    <scope>NUCLEOTIDE SEQUENCE [LARGE SCALE GENOMIC DNA]</scope>
    <source>
        <strain evidence="2 4">ATCC 50451</strain>
    </source>
</reference>